<evidence type="ECO:0000313" key="1">
    <source>
        <dbReference type="EMBL" id="GEK56935.1"/>
    </source>
</evidence>
<name>A0A510Y0T0_9GAMM</name>
<sequence>MLIQIVKKVEIMARPSMAVQRKKQILDAFEHCILTLGLQATSLENIAEQANMKRTILRHYIGNKDDIICALSERWKLIYEQQWQSLISWLPNTNRTSALIDMLFTVGSEEHVNNTIIGEAIFGEAKRLAVLKEHQEQIMNTFIEQVSTIISEEYAIIDDEKASLIAYSLYASYLLSLSLLPLKMGDAIHKLKQSAHLLLVNLTK</sequence>
<evidence type="ECO:0008006" key="3">
    <source>
        <dbReference type="Google" id="ProtNLM"/>
    </source>
</evidence>
<dbReference type="SUPFAM" id="SSF46689">
    <property type="entry name" value="Homeodomain-like"/>
    <property type="match status" value="1"/>
</dbReference>
<reference evidence="1 2" key="1">
    <citation type="submission" date="2019-07" db="EMBL/GenBank/DDBJ databases">
        <title>Whole genome shotgun sequence of Pseudoalteromonas espejiana NBRC 102222.</title>
        <authorList>
            <person name="Hosoyama A."/>
            <person name="Uohara A."/>
            <person name="Ohji S."/>
            <person name="Ichikawa N."/>
        </authorList>
    </citation>
    <scope>NUCLEOTIDE SEQUENCE [LARGE SCALE GENOMIC DNA]</scope>
    <source>
        <strain evidence="1 2">NBRC 102222</strain>
    </source>
</reference>
<dbReference type="Proteomes" id="UP000321419">
    <property type="component" value="Unassembled WGS sequence"/>
</dbReference>
<evidence type="ECO:0000313" key="2">
    <source>
        <dbReference type="Proteomes" id="UP000321419"/>
    </source>
</evidence>
<proteinExistence type="predicted"/>
<gene>
    <name evidence="1" type="ORF">PES01_37800</name>
</gene>
<accession>A0A510Y0T0</accession>
<dbReference type="AlphaFoldDB" id="A0A510Y0T0"/>
<comment type="caution">
    <text evidence="1">The sequence shown here is derived from an EMBL/GenBank/DDBJ whole genome shotgun (WGS) entry which is preliminary data.</text>
</comment>
<dbReference type="InterPro" id="IPR009057">
    <property type="entry name" value="Homeodomain-like_sf"/>
</dbReference>
<dbReference type="Gene3D" id="1.10.357.10">
    <property type="entry name" value="Tetracycline Repressor, domain 2"/>
    <property type="match status" value="1"/>
</dbReference>
<protein>
    <recommendedName>
        <fullName evidence="3">HTH tetR-type domain-containing protein</fullName>
    </recommendedName>
</protein>
<organism evidence="1 2">
    <name type="scientific">Pseudoalteromonas espejiana</name>
    <dbReference type="NCBI Taxonomy" id="28107"/>
    <lineage>
        <taxon>Bacteria</taxon>
        <taxon>Pseudomonadati</taxon>
        <taxon>Pseudomonadota</taxon>
        <taxon>Gammaproteobacteria</taxon>
        <taxon>Alteromonadales</taxon>
        <taxon>Pseudoalteromonadaceae</taxon>
        <taxon>Pseudoalteromonas</taxon>
    </lineage>
</organism>
<keyword evidence="2" id="KW-1185">Reference proteome</keyword>
<dbReference type="EMBL" id="BJUM01000064">
    <property type="protein sequence ID" value="GEK56935.1"/>
    <property type="molecule type" value="Genomic_DNA"/>
</dbReference>